<dbReference type="EMBL" id="JACHXV010000034">
    <property type="protein sequence ID" value="MBB3175465.1"/>
    <property type="molecule type" value="Genomic_DNA"/>
</dbReference>
<dbReference type="Pfam" id="PF14329">
    <property type="entry name" value="DUF4386"/>
    <property type="match status" value="1"/>
</dbReference>
<proteinExistence type="predicted"/>
<name>A0A850NM53_9PROT</name>
<evidence type="ECO:0000313" key="3">
    <source>
        <dbReference type="EMBL" id="NVN29020.1"/>
    </source>
</evidence>
<comment type="caution">
    <text evidence="3">The sequence shown here is derived from an EMBL/GenBank/DDBJ whole genome shotgun (WGS) entry which is preliminary data.</text>
</comment>
<evidence type="ECO:0000313" key="2">
    <source>
        <dbReference type="EMBL" id="MBB3175465.1"/>
    </source>
</evidence>
<evidence type="ECO:0000256" key="1">
    <source>
        <dbReference type="SAM" id="Phobius"/>
    </source>
</evidence>
<reference evidence="2 4" key="2">
    <citation type="submission" date="2020-08" db="EMBL/GenBank/DDBJ databases">
        <title>Genomic Encyclopedia of Type Strains, Phase III (KMG-III): the genomes of soil and plant-associated and newly described type strains.</title>
        <authorList>
            <person name="Whitman W."/>
        </authorList>
    </citation>
    <scope>NUCLEOTIDE SEQUENCE [LARGE SCALE GENOMIC DNA]</scope>
    <source>
        <strain evidence="2 4">CECT 8088</strain>
    </source>
</reference>
<organism evidence="3 5">
    <name type="scientific">Endobacter medicaginis</name>
    <dbReference type="NCBI Taxonomy" id="1181271"/>
    <lineage>
        <taxon>Bacteria</taxon>
        <taxon>Pseudomonadati</taxon>
        <taxon>Pseudomonadota</taxon>
        <taxon>Alphaproteobacteria</taxon>
        <taxon>Acetobacterales</taxon>
        <taxon>Acetobacteraceae</taxon>
        <taxon>Endobacter</taxon>
    </lineage>
</organism>
<feature type="transmembrane region" description="Helical" evidence="1">
    <location>
        <begin position="9"/>
        <end position="28"/>
    </location>
</feature>
<sequence>MVEAAPSPTVARLAGALYLGTIVFGLFAEVGSRGSLIVGSDATATARAILANEALFRAGLAADLVMLACYVGVTTLFLDMFRPVHAGVSRMAAAFSLIGIAVLAADTLLLLVPLRLLATTPYLAVLGAPQREAATLLALKVHGDGYDVSLAFFGIYCLMLGWLAWRSGFLPRVIGALMALAGACYILNSIADLAAPAFARMLSPHLMDPTLIGETALALWLLVFGAGRRSKQSLIA</sequence>
<feature type="transmembrane region" description="Helical" evidence="1">
    <location>
        <begin position="60"/>
        <end position="81"/>
    </location>
</feature>
<dbReference type="RefSeq" id="WP_176621752.1">
    <property type="nucleotide sequence ID" value="NZ_JABXXQ010000009.1"/>
</dbReference>
<keyword evidence="1" id="KW-1133">Transmembrane helix</keyword>
<dbReference type="InterPro" id="IPR025495">
    <property type="entry name" value="DUF4386"/>
</dbReference>
<keyword evidence="4" id="KW-1185">Reference proteome</keyword>
<reference evidence="3 5" key="1">
    <citation type="submission" date="2020-06" db="EMBL/GenBank/DDBJ databases">
        <title>Description of novel acetic acid bacteria.</title>
        <authorList>
            <person name="Sombolestani A."/>
        </authorList>
    </citation>
    <scope>NUCLEOTIDE SEQUENCE [LARGE SCALE GENOMIC DNA]</scope>
    <source>
        <strain evidence="3 5">LMG 26838</strain>
    </source>
</reference>
<evidence type="ECO:0000313" key="4">
    <source>
        <dbReference type="Proteomes" id="UP000557688"/>
    </source>
</evidence>
<feature type="transmembrane region" description="Helical" evidence="1">
    <location>
        <begin position="177"/>
        <end position="199"/>
    </location>
</feature>
<evidence type="ECO:0000313" key="5">
    <source>
        <dbReference type="Proteomes" id="UP000565205"/>
    </source>
</evidence>
<protein>
    <submittedName>
        <fullName evidence="3">DUF4386 domain-containing protein</fullName>
    </submittedName>
</protein>
<dbReference type="Proteomes" id="UP000557688">
    <property type="component" value="Unassembled WGS sequence"/>
</dbReference>
<dbReference type="EMBL" id="JABXXQ010000009">
    <property type="protein sequence ID" value="NVN29020.1"/>
    <property type="molecule type" value="Genomic_DNA"/>
</dbReference>
<keyword evidence="1" id="KW-0812">Transmembrane</keyword>
<accession>A0A850NM53</accession>
<dbReference type="Proteomes" id="UP000565205">
    <property type="component" value="Unassembled WGS sequence"/>
</dbReference>
<feature type="transmembrane region" description="Helical" evidence="1">
    <location>
        <begin position="148"/>
        <end position="165"/>
    </location>
</feature>
<feature type="transmembrane region" description="Helical" evidence="1">
    <location>
        <begin position="93"/>
        <end position="114"/>
    </location>
</feature>
<gene>
    <name evidence="2" type="ORF">FHR90_003321</name>
    <name evidence="3" type="ORF">HUK83_01480</name>
</gene>
<keyword evidence="1" id="KW-0472">Membrane</keyword>
<dbReference type="AlphaFoldDB" id="A0A850NM53"/>